<evidence type="ECO:0000256" key="1">
    <source>
        <dbReference type="SAM" id="Coils"/>
    </source>
</evidence>
<accession>A0AAN6Y494</accession>
<reference evidence="3" key="2">
    <citation type="submission" date="2023-05" db="EMBL/GenBank/DDBJ databases">
        <authorList>
            <consortium name="Lawrence Berkeley National Laboratory"/>
            <person name="Steindorff A."/>
            <person name="Hensen N."/>
            <person name="Bonometti L."/>
            <person name="Westerberg I."/>
            <person name="Brannstrom I.O."/>
            <person name="Guillou S."/>
            <person name="Cros-Aarteil S."/>
            <person name="Calhoun S."/>
            <person name="Haridas S."/>
            <person name="Kuo A."/>
            <person name="Mondo S."/>
            <person name="Pangilinan J."/>
            <person name="Riley R."/>
            <person name="Labutti K."/>
            <person name="Andreopoulos B."/>
            <person name="Lipzen A."/>
            <person name="Chen C."/>
            <person name="Yanf M."/>
            <person name="Daum C."/>
            <person name="Ng V."/>
            <person name="Clum A."/>
            <person name="Ohm R."/>
            <person name="Martin F."/>
            <person name="Silar P."/>
            <person name="Natvig D."/>
            <person name="Lalanne C."/>
            <person name="Gautier V."/>
            <person name="Ament-Velasquez S.L."/>
            <person name="Kruys A."/>
            <person name="Hutchinson M.I."/>
            <person name="Powell A.J."/>
            <person name="Barry K."/>
            <person name="Miller A.N."/>
            <person name="Grigoriev I.V."/>
            <person name="Debuchy R."/>
            <person name="Gladieux P."/>
            <person name="Thoren M.H."/>
            <person name="Johannesson H."/>
        </authorList>
    </citation>
    <scope>NUCLEOTIDE SEQUENCE</scope>
    <source>
        <strain evidence="3">PSN293</strain>
    </source>
</reference>
<dbReference type="Proteomes" id="UP001301769">
    <property type="component" value="Unassembled WGS sequence"/>
</dbReference>
<reference evidence="3" key="1">
    <citation type="journal article" date="2023" name="Mol. Phylogenet. Evol.">
        <title>Genome-scale phylogeny and comparative genomics of the fungal order Sordariales.</title>
        <authorList>
            <person name="Hensen N."/>
            <person name="Bonometti L."/>
            <person name="Westerberg I."/>
            <person name="Brannstrom I.O."/>
            <person name="Guillou S."/>
            <person name="Cros-Aarteil S."/>
            <person name="Calhoun S."/>
            <person name="Haridas S."/>
            <person name="Kuo A."/>
            <person name="Mondo S."/>
            <person name="Pangilinan J."/>
            <person name="Riley R."/>
            <person name="LaButti K."/>
            <person name="Andreopoulos B."/>
            <person name="Lipzen A."/>
            <person name="Chen C."/>
            <person name="Yan M."/>
            <person name="Daum C."/>
            <person name="Ng V."/>
            <person name="Clum A."/>
            <person name="Steindorff A."/>
            <person name="Ohm R.A."/>
            <person name="Martin F."/>
            <person name="Silar P."/>
            <person name="Natvig D.O."/>
            <person name="Lalanne C."/>
            <person name="Gautier V."/>
            <person name="Ament-Velasquez S.L."/>
            <person name="Kruys A."/>
            <person name="Hutchinson M.I."/>
            <person name="Powell A.J."/>
            <person name="Barry K."/>
            <person name="Miller A.N."/>
            <person name="Grigoriev I.V."/>
            <person name="Debuchy R."/>
            <person name="Gladieux P."/>
            <person name="Hiltunen Thoren M."/>
            <person name="Johannesson H."/>
        </authorList>
    </citation>
    <scope>NUCLEOTIDE SEQUENCE</scope>
    <source>
        <strain evidence="3">PSN293</strain>
    </source>
</reference>
<feature type="coiled-coil region" evidence="1">
    <location>
        <begin position="112"/>
        <end position="153"/>
    </location>
</feature>
<protein>
    <submittedName>
        <fullName evidence="3">Uncharacterized protein</fullName>
    </submittedName>
</protein>
<evidence type="ECO:0000313" key="3">
    <source>
        <dbReference type="EMBL" id="KAK4211530.1"/>
    </source>
</evidence>
<dbReference type="AlphaFoldDB" id="A0AAN6Y494"/>
<feature type="region of interest" description="Disordered" evidence="2">
    <location>
        <begin position="1"/>
        <end position="74"/>
    </location>
</feature>
<organism evidence="3 4">
    <name type="scientific">Rhypophila decipiens</name>
    <dbReference type="NCBI Taxonomy" id="261697"/>
    <lineage>
        <taxon>Eukaryota</taxon>
        <taxon>Fungi</taxon>
        <taxon>Dikarya</taxon>
        <taxon>Ascomycota</taxon>
        <taxon>Pezizomycotina</taxon>
        <taxon>Sordariomycetes</taxon>
        <taxon>Sordariomycetidae</taxon>
        <taxon>Sordariales</taxon>
        <taxon>Naviculisporaceae</taxon>
        <taxon>Rhypophila</taxon>
    </lineage>
</organism>
<name>A0AAN6Y494_9PEZI</name>
<dbReference type="EMBL" id="MU858147">
    <property type="protein sequence ID" value="KAK4211530.1"/>
    <property type="molecule type" value="Genomic_DNA"/>
</dbReference>
<keyword evidence="4" id="KW-1185">Reference proteome</keyword>
<feature type="compositionally biased region" description="Low complexity" evidence="2">
    <location>
        <begin position="55"/>
        <end position="71"/>
    </location>
</feature>
<keyword evidence="1" id="KW-0175">Coiled coil</keyword>
<evidence type="ECO:0000313" key="4">
    <source>
        <dbReference type="Proteomes" id="UP001301769"/>
    </source>
</evidence>
<gene>
    <name evidence="3" type="ORF">QBC37DRAFT_389598</name>
</gene>
<sequence length="336" mass="36688">MGDKSLVTGSGEATTASTVPAVTAPAAAPPAAVGSSLSQGMASASGLEAFPAAGPSSQATSSVPSAAPASADNTSNLATISRRLVDKEIERARAAHQLAQQTELASSEHAKITDLADQLSSAHTEIEELRGKLKDLAAELASTHDKLADASKRVFEERTSRQPVLHLYIGQTNDRFDAFIRRSTEIFREVWEEVGTKLVFGCGIESRQVENGLRAFHPEAGDISITDGFEHFQQICRECERDLRERKESFDQLVEVAKEQLQRNRRDALVREEKEITDELETVLDDRGAEDVTEDELFNWEERLDALFDNDASASRRIGLPELLGDNEVRQGGARS</sequence>
<proteinExistence type="predicted"/>
<feature type="compositionally biased region" description="Low complexity" evidence="2">
    <location>
        <begin position="13"/>
        <end position="33"/>
    </location>
</feature>
<evidence type="ECO:0000256" key="2">
    <source>
        <dbReference type="SAM" id="MobiDB-lite"/>
    </source>
</evidence>
<comment type="caution">
    <text evidence="3">The sequence shown here is derived from an EMBL/GenBank/DDBJ whole genome shotgun (WGS) entry which is preliminary data.</text>
</comment>